<evidence type="ECO:0000313" key="2">
    <source>
        <dbReference type="Proteomes" id="UP000032214"/>
    </source>
</evidence>
<reference evidence="1 2" key="1">
    <citation type="journal article" date="2013" name="Proc. Natl. Acad. Sci. U.S.A.">
        <title>Candidate phylum TM6 genome recovered from a hospital sink biofilm provides genomic insights into this uncultivated phylum.</title>
        <authorList>
            <person name="McLean J.S."/>
            <person name="Lombardo M.J."/>
            <person name="Badger J.H."/>
            <person name="Edlund A."/>
            <person name="Novotny M."/>
            <person name="Yee-Greenbaum J."/>
            <person name="Vyahhi N."/>
            <person name="Hall A.P."/>
            <person name="Yang Y."/>
            <person name="Dupont C.L."/>
            <person name="Ziegler M.G."/>
            <person name="Chitsaz H."/>
            <person name="Allen A.E."/>
            <person name="Yooseph S."/>
            <person name="Tesler G."/>
            <person name="Pevzner P.A."/>
            <person name="Friedman R.M."/>
            <person name="Nealson K.H."/>
            <person name="Venter J.C."/>
            <person name="Lasken R.S."/>
        </authorList>
    </citation>
    <scope>NUCLEOTIDE SEQUENCE [LARGE SCALE GENOMIC DNA]</scope>
    <source>
        <strain evidence="1 2">TM6SC1</strain>
    </source>
</reference>
<proteinExistence type="predicted"/>
<dbReference type="Proteomes" id="UP000032214">
    <property type="component" value="Unassembled WGS sequence"/>
</dbReference>
<evidence type="ECO:0000313" key="1">
    <source>
        <dbReference type="EMBL" id="KIX85594.1"/>
    </source>
</evidence>
<comment type="caution">
    <text evidence="1">The sequence shown here is derived from an EMBL/GenBank/DDBJ whole genome shotgun (WGS) entry which is preliminary data.</text>
</comment>
<dbReference type="EMBL" id="ARQD01000001">
    <property type="protein sequence ID" value="KIX85594.1"/>
    <property type="molecule type" value="Genomic_DNA"/>
</dbReference>
<organism evidence="1 2">
    <name type="scientific">candidate division TM6 bacterium JCVI TM6SC1</name>
    <dbReference type="NCBI Taxonomy" id="1306947"/>
    <lineage>
        <taxon>Bacteria</taxon>
        <taxon>Candidatus Babelota</taxon>
        <taxon>Vermiphilus</taxon>
    </lineage>
</organism>
<dbReference type="AlphaFoldDB" id="A0A0D2GQE4"/>
<evidence type="ECO:0008006" key="3">
    <source>
        <dbReference type="Google" id="ProtNLM"/>
    </source>
</evidence>
<accession>A0A0D2GQE4</accession>
<sequence>MKKLNRYNLFIYCALKTIVLLYTTKSQSQECFVNKLPIEIKKYIFQIIIDDTDVQLKTIANTSAVQKEWSTIVRDILHTICIVDPDNCQQFIHLDQIYSKKIVISQEWVRLLEWTLLKNHIITLKILTKLELQKLDDSQINIIISHFVRAIARKQYQYAYVLINSILIYVATNGNPVLCSNAKILYEIKKIISSMLSSLLSQSDLELENLVHKVITSRFGPAYIRSILMAEHAEESFCNPYDLIQKNNKKEPFQKWWSIIKKLSLS</sequence>
<gene>
    <name evidence="1" type="ORF">J120_01395</name>
</gene>
<keyword evidence="2" id="KW-1185">Reference proteome</keyword>
<name>A0A0D2GQE4_9BACT</name>
<protein>
    <recommendedName>
        <fullName evidence="3">F-box domain-containing protein</fullName>
    </recommendedName>
</protein>